<dbReference type="Proteomes" id="UP001142489">
    <property type="component" value="Unassembled WGS sequence"/>
</dbReference>
<dbReference type="InterPro" id="IPR016054">
    <property type="entry name" value="LY6_UPA_recep-like"/>
</dbReference>
<evidence type="ECO:0000259" key="2">
    <source>
        <dbReference type="Pfam" id="PF00021"/>
    </source>
</evidence>
<evidence type="ECO:0000313" key="4">
    <source>
        <dbReference type="Proteomes" id="UP001142489"/>
    </source>
</evidence>
<organism evidence="3 4">
    <name type="scientific">Phrynocephalus forsythii</name>
    <dbReference type="NCBI Taxonomy" id="171643"/>
    <lineage>
        <taxon>Eukaryota</taxon>
        <taxon>Metazoa</taxon>
        <taxon>Chordata</taxon>
        <taxon>Craniata</taxon>
        <taxon>Vertebrata</taxon>
        <taxon>Euteleostomi</taxon>
        <taxon>Lepidosauria</taxon>
        <taxon>Squamata</taxon>
        <taxon>Bifurcata</taxon>
        <taxon>Unidentata</taxon>
        <taxon>Episquamata</taxon>
        <taxon>Toxicofera</taxon>
        <taxon>Iguania</taxon>
        <taxon>Acrodonta</taxon>
        <taxon>Agamidae</taxon>
        <taxon>Agaminae</taxon>
        <taxon>Phrynocephalus</taxon>
    </lineage>
</organism>
<feature type="signal peptide" evidence="1">
    <location>
        <begin position="1"/>
        <end position="20"/>
    </location>
</feature>
<proteinExistence type="predicted"/>
<reference evidence="3" key="1">
    <citation type="journal article" date="2023" name="DNA Res.">
        <title>Chromosome-level genome assembly of Phrynocephalus forsythii using third-generation DNA sequencing and Hi-C analysis.</title>
        <authorList>
            <person name="Qi Y."/>
            <person name="Zhao W."/>
            <person name="Zhao Y."/>
            <person name="Niu C."/>
            <person name="Cao S."/>
            <person name="Zhang Y."/>
        </authorList>
    </citation>
    <scope>NUCLEOTIDE SEQUENCE</scope>
    <source>
        <tissue evidence="3">Muscle</tissue>
    </source>
</reference>
<comment type="caution">
    <text evidence="3">The sequence shown here is derived from an EMBL/GenBank/DDBJ whole genome shotgun (WGS) entry which is preliminary data.</text>
</comment>
<dbReference type="Pfam" id="PF00021">
    <property type="entry name" value="UPAR_LY6"/>
    <property type="match status" value="1"/>
</dbReference>
<evidence type="ECO:0000256" key="1">
    <source>
        <dbReference type="SAM" id="SignalP"/>
    </source>
</evidence>
<keyword evidence="1" id="KW-0732">Signal</keyword>
<protein>
    <recommendedName>
        <fullName evidence="2">UPAR/Ly6 domain-containing protein</fullName>
    </recommendedName>
</protein>
<dbReference type="AlphaFoldDB" id="A0A9Q0X7L6"/>
<name>A0A9Q0X7L6_9SAUR</name>
<dbReference type="EMBL" id="JAPFRF010000022">
    <property type="protein sequence ID" value="KAJ7305065.1"/>
    <property type="molecule type" value="Genomic_DNA"/>
</dbReference>
<keyword evidence="4" id="KW-1185">Reference proteome</keyword>
<sequence length="99" mass="11075">MNTILYLGLWVLLTVGLANGIRCAQCLFQLPGKACSVKKQPCNLYVGQSCFKQIVYYGWTPLYIKKGCMPGCKTVKGKKVALTINERYTCCSHLNLCNF</sequence>
<gene>
    <name evidence="3" type="ORF">JRQ81_010869</name>
</gene>
<feature type="chain" id="PRO_5040388794" description="UPAR/Ly6 domain-containing protein" evidence="1">
    <location>
        <begin position="21"/>
        <end position="99"/>
    </location>
</feature>
<accession>A0A9Q0X7L6</accession>
<evidence type="ECO:0000313" key="3">
    <source>
        <dbReference type="EMBL" id="KAJ7305065.1"/>
    </source>
</evidence>
<feature type="domain" description="UPAR/Ly6" evidence="2">
    <location>
        <begin position="19"/>
        <end position="99"/>
    </location>
</feature>